<dbReference type="InterPro" id="IPR015424">
    <property type="entry name" value="PyrdxlP-dep_Trfase"/>
</dbReference>
<keyword evidence="7" id="KW-0808">Transferase</keyword>
<gene>
    <name evidence="7" type="ORF">IAB44_02760</name>
</gene>
<dbReference type="SUPFAM" id="SSF53383">
    <property type="entry name" value="PLP-dependent transferases"/>
    <property type="match status" value="1"/>
</dbReference>
<dbReference type="InterPro" id="IPR004839">
    <property type="entry name" value="Aminotransferase_I/II_large"/>
</dbReference>
<evidence type="ECO:0000256" key="4">
    <source>
        <dbReference type="ARBA" id="ARBA00023125"/>
    </source>
</evidence>
<protein>
    <submittedName>
        <fullName evidence="7">PLP-dependent aminotransferase family protein</fullName>
    </submittedName>
</protein>
<name>A0A9D1ER15_9FIRM</name>
<dbReference type="PANTHER" id="PTHR46577:SF1">
    <property type="entry name" value="HTH-TYPE TRANSCRIPTIONAL REGULATORY PROTEIN GABR"/>
    <property type="match status" value="1"/>
</dbReference>
<dbReference type="Proteomes" id="UP000823935">
    <property type="component" value="Unassembled WGS sequence"/>
</dbReference>
<reference evidence="7" key="1">
    <citation type="submission" date="2020-10" db="EMBL/GenBank/DDBJ databases">
        <authorList>
            <person name="Gilroy R."/>
        </authorList>
    </citation>
    <scope>NUCLEOTIDE SEQUENCE</scope>
    <source>
        <strain evidence="7">CHK190-19873</strain>
    </source>
</reference>
<evidence type="ECO:0000313" key="7">
    <source>
        <dbReference type="EMBL" id="HIS30457.1"/>
    </source>
</evidence>
<comment type="caution">
    <text evidence="7">The sequence shown here is derived from an EMBL/GenBank/DDBJ whole genome shotgun (WGS) entry which is preliminary data.</text>
</comment>
<sequence length="467" mass="53180">MNDLTMELDVKSDRPLYEQIYQFIKEEIQRGRLPSGEKLPSTRKLSLHLQVSRSTVDMAYGQLLSEGYIESIPCRGYFVSQLDGICRIQTEEGRISEGKKEEKPRFRYDFSPNGVDLGSFPFNAWRKLSRQVLMDDNKELFMLGAPQGEEILQQAIAAYLHQARGVSCKPEQVIIGAGTDYLLMLLCALWGQSRRIAMENPTYRRAFRALQTLGNDMRAVSMDQEGMQVEALLESGADVAYVMPSHQYPLGTVMPMKRRMRLLHWAEEEPDRFIIEDDYDSEFRYRGKPIPSLQGFDRNGRVIYLGTFSKSIAPAIRVSYMVLPPRLLAIYRERGTAFASTVSRVDQMIVAGFLREGYYERHLNKMRALYRSRHDALLEGLREIPRTEIRGENAGVHLLVSFTGGLGEEEAIRLAAKEGVRVYGLSAFYTGEMPKDGVPTVILGYANMETEEIRQAAALLKKAWGHY</sequence>
<dbReference type="CDD" id="cd00609">
    <property type="entry name" value="AAT_like"/>
    <property type="match status" value="1"/>
</dbReference>
<dbReference type="InterPro" id="IPR036390">
    <property type="entry name" value="WH_DNA-bd_sf"/>
</dbReference>
<reference evidence="7" key="2">
    <citation type="journal article" date="2021" name="PeerJ">
        <title>Extensive microbial diversity within the chicken gut microbiome revealed by metagenomics and culture.</title>
        <authorList>
            <person name="Gilroy R."/>
            <person name="Ravi A."/>
            <person name="Getino M."/>
            <person name="Pursley I."/>
            <person name="Horton D.L."/>
            <person name="Alikhan N.F."/>
            <person name="Baker D."/>
            <person name="Gharbi K."/>
            <person name="Hall N."/>
            <person name="Watson M."/>
            <person name="Adriaenssens E.M."/>
            <person name="Foster-Nyarko E."/>
            <person name="Jarju S."/>
            <person name="Secka A."/>
            <person name="Antonio M."/>
            <person name="Oren A."/>
            <person name="Chaudhuri R.R."/>
            <person name="La Ragione R."/>
            <person name="Hildebrand F."/>
            <person name="Pallen M.J."/>
        </authorList>
    </citation>
    <scope>NUCLEOTIDE SEQUENCE</scope>
    <source>
        <strain evidence="7">CHK190-19873</strain>
    </source>
</reference>
<dbReference type="AlphaFoldDB" id="A0A9D1ER15"/>
<dbReference type="CDD" id="cd07377">
    <property type="entry name" value="WHTH_GntR"/>
    <property type="match status" value="1"/>
</dbReference>
<dbReference type="Gene3D" id="3.40.640.10">
    <property type="entry name" value="Type I PLP-dependent aspartate aminotransferase-like (Major domain)"/>
    <property type="match status" value="1"/>
</dbReference>
<dbReference type="GO" id="GO:0003700">
    <property type="term" value="F:DNA-binding transcription factor activity"/>
    <property type="evidence" value="ECO:0007669"/>
    <property type="project" value="InterPro"/>
</dbReference>
<evidence type="ECO:0000313" key="8">
    <source>
        <dbReference type="Proteomes" id="UP000823935"/>
    </source>
</evidence>
<dbReference type="SMART" id="SM00345">
    <property type="entry name" value="HTH_GNTR"/>
    <property type="match status" value="1"/>
</dbReference>
<keyword evidence="5" id="KW-0804">Transcription</keyword>
<dbReference type="GO" id="GO:0008483">
    <property type="term" value="F:transaminase activity"/>
    <property type="evidence" value="ECO:0007669"/>
    <property type="project" value="UniProtKB-KW"/>
</dbReference>
<keyword evidence="3" id="KW-0805">Transcription regulation</keyword>
<dbReference type="InterPro" id="IPR015421">
    <property type="entry name" value="PyrdxlP-dep_Trfase_major"/>
</dbReference>
<dbReference type="GO" id="GO:0030170">
    <property type="term" value="F:pyridoxal phosphate binding"/>
    <property type="evidence" value="ECO:0007669"/>
    <property type="project" value="InterPro"/>
</dbReference>
<evidence type="ECO:0000256" key="1">
    <source>
        <dbReference type="ARBA" id="ARBA00005384"/>
    </source>
</evidence>
<organism evidence="7 8">
    <name type="scientific">Candidatus Limivivens intestinipullorum</name>
    <dbReference type="NCBI Taxonomy" id="2840858"/>
    <lineage>
        <taxon>Bacteria</taxon>
        <taxon>Bacillati</taxon>
        <taxon>Bacillota</taxon>
        <taxon>Clostridia</taxon>
        <taxon>Lachnospirales</taxon>
        <taxon>Lachnospiraceae</taxon>
        <taxon>Lachnospiraceae incertae sedis</taxon>
        <taxon>Candidatus Limivivens</taxon>
    </lineage>
</organism>
<dbReference type="InterPro" id="IPR000524">
    <property type="entry name" value="Tscrpt_reg_HTH_GntR"/>
</dbReference>
<proteinExistence type="inferred from homology"/>
<evidence type="ECO:0000256" key="5">
    <source>
        <dbReference type="ARBA" id="ARBA00023163"/>
    </source>
</evidence>
<accession>A0A9D1ER15</accession>
<dbReference type="PROSITE" id="PS50949">
    <property type="entry name" value="HTH_GNTR"/>
    <property type="match status" value="1"/>
</dbReference>
<dbReference type="PRINTS" id="PR00035">
    <property type="entry name" value="HTHGNTR"/>
</dbReference>
<keyword evidence="2" id="KW-0663">Pyridoxal phosphate</keyword>
<dbReference type="SUPFAM" id="SSF46785">
    <property type="entry name" value="Winged helix' DNA-binding domain"/>
    <property type="match status" value="1"/>
</dbReference>
<keyword evidence="4" id="KW-0238">DNA-binding</keyword>
<comment type="similarity">
    <text evidence="1">In the C-terminal section; belongs to the class-I pyridoxal-phosphate-dependent aminotransferase family.</text>
</comment>
<dbReference type="EMBL" id="DVIQ01000018">
    <property type="protein sequence ID" value="HIS30457.1"/>
    <property type="molecule type" value="Genomic_DNA"/>
</dbReference>
<keyword evidence="7" id="KW-0032">Aminotransferase</keyword>
<feature type="domain" description="HTH gntR-type" evidence="6">
    <location>
        <begin position="14"/>
        <end position="82"/>
    </location>
</feature>
<dbReference type="Pfam" id="PF00155">
    <property type="entry name" value="Aminotran_1_2"/>
    <property type="match status" value="1"/>
</dbReference>
<evidence type="ECO:0000256" key="3">
    <source>
        <dbReference type="ARBA" id="ARBA00023015"/>
    </source>
</evidence>
<evidence type="ECO:0000259" key="6">
    <source>
        <dbReference type="PROSITE" id="PS50949"/>
    </source>
</evidence>
<evidence type="ECO:0000256" key="2">
    <source>
        <dbReference type="ARBA" id="ARBA00022898"/>
    </source>
</evidence>
<dbReference type="Gene3D" id="1.10.10.10">
    <property type="entry name" value="Winged helix-like DNA-binding domain superfamily/Winged helix DNA-binding domain"/>
    <property type="match status" value="1"/>
</dbReference>
<dbReference type="GO" id="GO:0003677">
    <property type="term" value="F:DNA binding"/>
    <property type="evidence" value="ECO:0007669"/>
    <property type="project" value="UniProtKB-KW"/>
</dbReference>
<dbReference type="PANTHER" id="PTHR46577">
    <property type="entry name" value="HTH-TYPE TRANSCRIPTIONAL REGULATORY PROTEIN GABR"/>
    <property type="match status" value="1"/>
</dbReference>
<dbReference type="InterPro" id="IPR036388">
    <property type="entry name" value="WH-like_DNA-bd_sf"/>
</dbReference>
<dbReference type="InterPro" id="IPR051446">
    <property type="entry name" value="HTH_trans_reg/aminotransferase"/>
</dbReference>
<dbReference type="Pfam" id="PF00392">
    <property type="entry name" value="GntR"/>
    <property type="match status" value="1"/>
</dbReference>